<dbReference type="EMBL" id="JAHXZJ010001864">
    <property type="protein sequence ID" value="KAH0550485.1"/>
    <property type="molecule type" value="Genomic_DNA"/>
</dbReference>
<protein>
    <submittedName>
        <fullName evidence="1">Uncharacterized protein</fullName>
    </submittedName>
</protein>
<evidence type="ECO:0000313" key="1">
    <source>
        <dbReference type="EMBL" id="KAH0550485.1"/>
    </source>
</evidence>
<dbReference type="AlphaFoldDB" id="A0AAV7IDU4"/>
<dbReference type="Proteomes" id="UP000826195">
    <property type="component" value="Unassembled WGS sequence"/>
</dbReference>
<accession>A0AAV7IDU4</accession>
<name>A0AAV7IDU4_COTGL</name>
<evidence type="ECO:0000313" key="2">
    <source>
        <dbReference type="Proteomes" id="UP000826195"/>
    </source>
</evidence>
<gene>
    <name evidence="1" type="ORF">KQX54_019676</name>
</gene>
<comment type="caution">
    <text evidence="1">The sequence shown here is derived from an EMBL/GenBank/DDBJ whole genome shotgun (WGS) entry which is preliminary data.</text>
</comment>
<organism evidence="1 2">
    <name type="scientific">Cotesia glomerata</name>
    <name type="common">Lepidopteran parasitic wasp</name>
    <name type="synonym">Apanteles glomeratus</name>
    <dbReference type="NCBI Taxonomy" id="32391"/>
    <lineage>
        <taxon>Eukaryota</taxon>
        <taxon>Metazoa</taxon>
        <taxon>Ecdysozoa</taxon>
        <taxon>Arthropoda</taxon>
        <taxon>Hexapoda</taxon>
        <taxon>Insecta</taxon>
        <taxon>Pterygota</taxon>
        <taxon>Neoptera</taxon>
        <taxon>Endopterygota</taxon>
        <taxon>Hymenoptera</taxon>
        <taxon>Apocrita</taxon>
        <taxon>Ichneumonoidea</taxon>
        <taxon>Braconidae</taxon>
        <taxon>Microgastrinae</taxon>
        <taxon>Cotesia</taxon>
    </lineage>
</organism>
<reference evidence="1 2" key="1">
    <citation type="journal article" date="2021" name="J. Hered.">
        <title>A chromosome-level genome assembly of the parasitoid wasp, Cotesia glomerata (Hymenoptera: Braconidae).</title>
        <authorList>
            <person name="Pinto B.J."/>
            <person name="Weis J.J."/>
            <person name="Gamble T."/>
            <person name="Ode P.J."/>
            <person name="Paul R."/>
            <person name="Zaspel J.M."/>
        </authorList>
    </citation>
    <scope>NUCLEOTIDE SEQUENCE [LARGE SCALE GENOMIC DNA]</scope>
    <source>
        <strain evidence="1">CgM1</strain>
    </source>
</reference>
<sequence>MLLILYNRESHRDVKYKTYQTELKAQAPRTKPTSVQYKYIGYKIEPLDESVYGQKIEQLDEDDVTTCLAALVAP</sequence>
<keyword evidence="2" id="KW-1185">Reference proteome</keyword>
<proteinExistence type="predicted"/>